<organism evidence="3 4">
    <name type="scientific">Magnetospirillum aberrantis SpK</name>
    <dbReference type="NCBI Taxonomy" id="908842"/>
    <lineage>
        <taxon>Bacteria</taxon>
        <taxon>Pseudomonadati</taxon>
        <taxon>Pseudomonadota</taxon>
        <taxon>Alphaproteobacteria</taxon>
        <taxon>Rhodospirillales</taxon>
        <taxon>Rhodospirillaceae</taxon>
        <taxon>Magnetospirillum</taxon>
    </lineage>
</organism>
<dbReference type="GO" id="GO:0003676">
    <property type="term" value="F:nucleic acid binding"/>
    <property type="evidence" value="ECO:0007669"/>
    <property type="project" value="InterPro"/>
</dbReference>
<protein>
    <submittedName>
        <fullName evidence="3">IS481 family transposase</fullName>
    </submittedName>
</protein>
<feature type="non-terminal residue" evidence="3">
    <location>
        <position position="315"/>
    </location>
</feature>
<reference evidence="3 4" key="1">
    <citation type="submission" date="2020-02" db="EMBL/GenBank/DDBJ databases">
        <authorList>
            <person name="Dziuba M."/>
            <person name="Kuznetsov B."/>
            <person name="Mardanov A."/>
            <person name="Ravin N."/>
            <person name="Grouzdev D."/>
        </authorList>
    </citation>
    <scope>NUCLEOTIDE SEQUENCE [LARGE SCALE GENOMIC DNA]</scope>
    <source>
        <strain evidence="3 4">SpK</strain>
    </source>
</reference>
<dbReference type="NCBIfam" id="NF033577">
    <property type="entry name" value="transpos_IS481"/>
    <property type="match status" value="1"/>
</dbReference>
<evidence type="ECO:0000313" key="3">
    <source>
        <dbReference type="EMBL" id="NFV79206.1"/>
    </source>
</evidence>
<evidence type="ECO:0000259" key="2">
    <source>
        <dbReference type="PROSITE" id="PS50994"/>
    </source>
</evidence>
<dbReference type="InterPro" id="IPR001584">
    <property type="entry name" value="Integrase_cat-core"/>
</dbReference>
<dbReference type="InterPro" id="IPR012337">
    <property type="entry name" value="RNaseH-like_sf"/>
</dbReference>
<dbReference type="InterPro" id="IPR009057">
    <property type="entry name" value="Homeodomain-like_sf"/>
</dbReference>
<dbReference type="PROSITE" id="PS50994">
    <property type="entry name" value="INTEGRASE"/>
    <property type="match status" value="1"/>
</dbReference>
<dbReference type="GO" id="GO:0015074">
    <property type="term" value="P:DNA integration"/>
    <property type="evidence" value="ECO:0007669"/>
    <property type="project" value="InterPro"/>
</dbReference>
<evidence type="ECO:0000313" key="4">
    <source>
        <dbReference type="Proteomes" id="UP000480684"/>
    </source>
</evidence>
<dbReference type="Pfam" id="PF13011">
    <property type="entry name" value="LZ_Tnp_IS481"/>
    <property type="match status" value="1"/>
</dbReference>
<accession>A0A7C9USY0</accession>
<dbReference type="InterPro" id="IPR024967">
    <property type="entry name" value="DNA-bd_IS481-type"/>
</dbReference>
<dbReference type="PANTHER" id="PTHR35004">
    <property type="entry name" value="TRANSPOSASE RV3428C-RELATED"/>
    <property type="match status" value="1"/>
</dbReference>
<dbReference type="SUPFAM" id="SSF53098">
    <property type="entry name" value="Ribonuclease H-like"/>
    <property type="match status" value="1"/>
</dbReference>
<gene>
    <name evidence="3" type="ORF">G4223_03670</name>
</gene>
<dbReference type="InterPro" id="IPR036397">
    <property type="entry name" value="RNaseH_sf"/>
</dbReference>
<dbReference type="Pfam" id="PF13683">
    <property type="entry name" value="rve_3"/>
    <property type="match status" value="1"/>
</dbReference>
<sequence>MGIHKNAPLTPAGREILVRRVLNEGQTPMAVATAMGVCVSTVHKWVKRFRAEGVPGLQDRSSRPHRSPRRTSAPIAEQVAALRRQRRTGGEIATALGLSRATVFRILARLDMSRLKSLEPAEPVRRYERATPGEMLHIDIKKLGRFNRTGHRITGDRQKNSRGIGWEFVHVCIDDASRIAFSRILPDEKKESAVAFLEAALAYYASLGITVQRVMTDNGSCYRSKAFRKACADRGIKHIRTRPYTPKTNGKAERFIQTALREWAYAQAYDTSDHRAEELPRWLHRYNWHRPHGSLKAQTPISRLGLAGDNVLRLH</sequence>
<dbReference type="AlphaFoldDB" id="A0A7C9USY0"/>
<dbReference type="Proteomes" id="UP000480684">
    <property type="component" value="Unassembled WGS sequence"/>
</dbReference>
<dbReference type="SUPFAM" id="SSF46689">
    <property type="entry name" value="Homeodomain-like"/>
    <property type="match status" value="1"/>
</dbReference>
<dbReference type="PANTHER" id="PTHR35004:SF6">
    <property type="entry name" value="TRANSPOSASE"/>
    <property type="match status" value="1"/>
</dbReference>
<dbReference type="EMBL" id="JAAIYP010000024">
    <property type="protein sequence ID" value="NFV79206.1"/>
    <property type="molecule type" value="Genomic_DNA"/>
</dbReference>
<name>A0A7C9USY0_9PROT</name>
<comment type="caution">
    <text evidence="3">The sequence shown here is derived from an EMBL/GenBank/DDBJ whole genome shotgun (WGS) entry which is preliminary data.</text>
</comment>
<feature type="region of interest" description="Disordered" evidence="1">
    <location>
        <begin position="55"/>
        <end position="74"/>
    </location>
</feature>
<dbReference type="InterPro" id="IPR047656">
    <property type="entry name" value="IS481-like_transpos"/>
</dbReference>
<dbReference type="Gene3D" id="3.30.420.10">
    <property type="entry name" value="Ribonuclease H-like superfamily/Ribonuclease H"/>
    <property type="match status" value="1"/>
</dbReference>
<evidence type="ECO:0000256" key="1">
    <source>
        <dbReference type="SAM" id="MobiDB-lite"/>
    </source>
</evidence>
<proteinExistence type="predicted"/>
<dbReference type="RefSeq" id="WP_163675167.1">
    <property type="nucleotide sequence ID" value="NZ_JAAIYP010000024.1"/>
</dbReference>
<feature type="domain" description="Integrase catalytic" evidence="2">
    <location>
        <begin position="128"/>
        <end position="308"/>
    </location>
</feature>
<keyword evidence="4" id="KW-1185">Reference proteome</keyword>